<organism evidence="1 2">
    <name type="scientific">Tannerella forsythia</name>
    <name type="common">Bacteroides forsythus</name>
    <dbReference type="NCBI Taxonomy" id="28112"/>
    <lineage>
        <taxon>Bacteria</taxon>
        <taxon>Pseudomonadati</taxon>
        <taxon>Bacteroidota</taxon>
        <taxon>Bacteroidia</taxon>
        <taxon>Bacteroidales</taxon>
        <taxon>Tannerellaceae</taxon>
        <taxon>Tannerella</taxon>
    </lineage>
</organism>
<gene>
    <name evidence="1" type="ORF">TFUB20_02529</name>
</gene>
<evidence type="ECO:0000313" key="1">
    <source>
        <dbReference type="EMBL" id="SCQ24524.1"/>
    </source>
</evidence>
<dbReference type="AlphaFoldDB" id="A0A1D3UW67"/>
<evidence type="ECO:0000313" key="2">
    <source>
        <dbReference type="Proteomes" id="UP000182057"/>
    </source>
</evidence>
<name>A0A1D3UW67_TANFO</name>
<sequence>MTIFTIMALTTTDNAIFTMIYASTSWTIHSFFSTKIIVLYKFNNTN</sequence>
<proteinExistence type="predicted"/>
<dbReference type="Proteomes" id="UP000182057">
    <property type="component" value="Unassembled WGS sequence"/>
</dbReference>
<dbReference type="EMBL" id="FMMM01000080">
    <property type="protein sequence ID" value="SCQ24524.1"/>
    <property type="molecule type" value="Genomic_DNA"/>
</dbReference>
<reference evidence="1 2" key="1">
    <citation type="submission" date="2016-09" db="EMBL/GenBank/DDBJ databases">
        <authorList>
            <person name="Capua I."/>
            <person name="De Benedictis P."/>
            <person name="Joannis T."/>
            <person name="Lombin L.H."/>
            <person name="Cattoli G."/>
        </authorList>
    </citation>
    <scope>NUCLEOTIDE SEQUENCE [LARGE SCALE GENOMIC DNA]</scope>
    <source>
        <strain evidence="1 2">UB20</strain>
    </source>
</reference>
<protein>
    <submittedName>
        <fullName evidence="1">Uncharacterized protein</fullName>
    </submittedName>
</protein>
<accession>A0A1D3UW67</accession>